<proteinExistence type="predicted"/>
<reference evidence="1" key="2">
    <citation type="journal article" date="2015" name="Data Brief">
        <title>Shoot transcriptome of the giant reed, Arundo donax.</title>
        <authorList>
            <person name="Barrero R.A."/>
            <person name="Guerrero F.D."/>
            <person name="Moolhuijzen P."/>
            <person name="Goolsby J.A."/>
            <person name="Tidwell J."/>
            <person name="Bellgard S.E."/>
            <person name="Bellgard M.I."/>
        </authorList>
    </citation>
    <scope>NUCLEOTIDE SEQUENCE</scope>
    <source>
        <tissue evidence="1">Shoot tissue taken approximately 20 cm above the soil surface</tissue>
    </source>
</reference>
<protein>
    <submittedName>
        <fullName evidence="1">Uncharacterized protein</fullName>
    </submittedName>
</protein>
<reference evidence="1" key="1">
    <citation type="submission" date="2014-09" db="EMBL/GenBank/DDBJ databases">
        <authorList>
            <person name="Magalhaes I.L.F."/>
            <person name="Oliveira U."/>
            <person name="Santos F.R."/>
            <person name="Vidigal T.H.D.A."/>
            <person name="Brescovit A.D."/>
            <person name="Santos A.J."/>
        </authorList>
    </citation>
    <scope>NUCLEOTIDE SEQUENCE</scope>
    <source>
        <tissue evidence="1">Shoot tissue taken approximately 20 cm above the soil surface</tissue>
    </source>
</reference>
<name>A0A0A9E866_ARUDO</name>
<sequence>MLGQGLIIHQDVQKKRSNIRFSNSHAFPLVLTCHRH</sequence>
<organism evidence="1">
    <name type="scientific">Arundo donax</name>
    <name type="common">Giant reed</name>
    <name type="synonym">Donax arundinaceus</name>
    <dbReference type="NCBI Taxonomy" id="35708"/>
    <lineage>
        <taxon>Eukaryota</taxon>
        <taxon>Viridiplantae</taxon>
        <taxon>Streptophyta</taxon>
        <taxon>Embryophyta</taxon>
        <taxon>Tracheophyta</taxon>
        <taxon>Spermatophyta</taxon>
        <taxon>Magnoliopsida</taxon>
        <taxon>Liliopsida</taxon>
        <taxon>Poales</taxon>
        <taxon>Poaceae</taxon>
        <taxon>PACMAD clade</taxon>
        <taxon>Arundinoideae</taxon>
        <taxon>Arundineae</taxon>
        <taxon>Arundo</taxon>
    </lineage>
</organism>
<dbReference type="EMBL" id="GBRH01200926">
    <property type="protein sequence ID" value="JAD96969.1"/>
    <property type="molecule type" value="Transcribed_RNA"/>
</dbReference>
<accession>A0A0A9E866</accession>
<dbReference type="AlphaFoldDB" id="A0A0A9E866"/>
<evidence type="ECO:0000313" key="1">
    <source>
        <dbReference type="EMBL" id="JAD96969.1"/>
    </source>
</evidence>